<dbReference type="Pfam" id="PF13581">
    <property type="entry name" value="HATPase_c_2"/>
    <property type="match status" value="1"/>
</dbReference>
<reference evidence="3 4" key="1">
    <citation type="journal article" date="2010" name="J. Bacteriol.">
        <title>Genome sequence of the milbemycin-producing bacterium Streptomyces bingchenggensis.</title>
        <authorList>
            <person name="Wang X.J."/>
            <person name="Yan Y.J."/>
            <person name="Zhang B."/>
            <person name="An J."/>
            <person name="Wang J.J."/>
            <person name="Tian J."/>
            <person name="Jiang L."/>
            <person name="Chen Y.H."/>
            <person name="Huang S.X."/>
            <person name="Yin M."/>
            <person name="Zhang J."/>
            <person name="Gao A.L."/>
            <person name="Liu C.X."/>
            <person name="Zhu Z.X."/>
            <person name="Xiang W.S."/>
        </authorList>
    </citation>
    <scope>NUCLEOTIDE SEQUENCE [LARGE SCALE GENOMIC DNA]</scope>
    <source>
        <strain evidence="3 4">BCW-1</strain>
    </source>
</reference>
<dbReference type="Gene3D" id="3.30.565.10">
    <property type="entry name" value="Histidine kinase-like ATPase, C-terminal domain"/>
    <property type="match status" value="1"/>
</dbReference>
<proteinExistence type="predicted"/>
<dbReference type="RefSeq" id="WP_014178293.1">
    <property type="nucleotide sequence ID" value="NC_016582.1"/>
</dbReference>
<organism evidence="3 4">
    <name type="scientific">Streptomyces bingchenggensis (strain BCW-1)</name>
    <dbReference type="NCBI Taxonomy" id="749414"/>
    <lineage>
        <taxon>Bacteria</taxon>
        <taxon>Bacillati</taxon>
        <taxon>Actinomycetota</taxon>
        <taxon>Actinomycetes</taxon>
        <taxon>Kitasatosporales</taxon>
        <taxon>Streptomycetaceae</taxon>
        <taxon>Streptomyces</taxon>
    </lineage>
</organism>
<dbReference type="eggNOG" id="COG3920">
    <property type="taxonomic scope" value="Bacteria"/>
</dbReference>
<dbReference type="InterPro" id="IPR036890">
    <property type="entry name" value="HATPase_C_sf"/>
</dbReference>
<dbReference type="PATRIC" id="fig|749414.3.peg.5895"/>
<dbReference type="PANTHER" id="PTHR35526:SF3">
    <property type="entry name" value="ANTI-SIGMA-F FACTOR RSBW"/>
    <property type="match status" value="1"/>
</dbReference>
<dbReference type="CDD" id="cd16936">
    <property type="entry name" value="HATPase_RsbW-like"/>
    <property type="match status" value="1"/>
</dbReference>
<dbReference type="SUPFAM" id="SSF55874">
    <property type="entry name" value="ATPase domain of HSP90 chaperone/DNA topoisomerase II/histidine kinase"/>
    <property type="match status" value="1"/>
</dbReference>
<feature type="domain" description="Histidine kinase/HSP90-like ATPase" evidence="2">
    <location>
        <begin position="34"/>
        <end position="131"/>
    </location>
</feature>
<keyword evidence="1" id="KW-0723">Serine/threonine-protein kinase</keyword>
<keyword evidence="1" id="KW-0808">Transferase</keyword>
<evidence type="ECO:0000256" key="1">
    <source>
        <dbReference type="ARBA" id="ARBA00022527"/>
    </source>
</evidence>
<dbReference type="InterPro" id="IPR003594">
    <property type="entry name" value="HATPase_dom"/>
</dbReference>
<dbReference type="STRING" id="749414.SBI_05709"/>
<evidence type="ECO:0000313" key="3">
    <source>
        <dbReference type="EMBL" id="ADI08829.1"/>
    </source>
</evidence>
<dbReference type="EMBL" id="CP002047">
    <property type="protein sequence ID" value="ADI08829.1"/>
    <property type="molecule type" value="Genomic_DNA"/>
</dbReference>
<gene>
    <name evidence="3" type="ordered locus">SBI_05709</name>
</gene>
<dbReference type="KEGG" id="sbh:SBI_05709"/>
<sequence length="152" mass="16455">MPAPLNPQLPTPGPVISSAIASRTGHPAYSQTLPCEPESARRARLLVRTACDTWHLPGLADRAALVISELVSNSVEHSGSRAMRVTVSRPAPDRVRLSVVDRSHAKPAARTASEDDEHGRGLALVEAVSDRWGTDPLRWGKRVWAECALEAR</sequence>
<keyword evidence="4" id="KW-1185">Reference proteome</keyword>
<protein>
    <submittedName>
        <fullName evidence="3">Regulatory protein</fullName>
    </submittedName>
</protein>
<keyword evidence="1" id="KW-0418">Kinase</keyword>
<name>D7CCU8_STRBB</name>
<dbReference type="PANTHER" id="PTHR35526">
    <property type="entry name" value="ANTI-SIGMA-F FACTOR RSBW-RELATED"/>
    <property type="match status" value="1"/>
</dbReference>
<dbReference type="AlphaFoldDB" id="D7CCU8"/>
<dbReference type="Proteomes" id="UP000000377">
    <property type="component" value="Chromosome"/>
</dbReference>
<evidence type="ECO:0000313" key="4">
    <source>
        <dbReference type="Proteomes" id="UP000000377"/>
    </source>
</evidence>
<dbReference type="HOGENOM" id="CLU_090336_4_2_11"/>
<evidence type="ECO:0000259" key="2">
    <source>
        <dbReference type="Pfam" id="PF13581"/>
    </source>
</evidence>
<accession>D7CCU8</accession>
<dbReference type="GO" id="GO:0004674">
    <property type="term" value="F:protein serine/threonine kinase activity"/>
    <property type="evidence" value="ECO:0007669"/>
    <property type="project" value="UniProtKB-KW"/>
</dbReference>
<dbReference type="InterPro" id="IPR050267">
    <property type="entry name" value="Anti-sigma-factor_SerPK"/>
</dbReference>